<dbReference type="InParanoid" id="A0A6P7HQ12"/>
<evidence type="ECO:0000313" key="2">
    <source>
        <dbReference type="Proteomes" id="UP000515145"/>
    </source>
</evidence>
<proteinExistence type="predicted"/>
<feature type="region of interest" description="Disordered" evidence="1">
    <location>
        <begin position="104"/>
        <end position="252"/>
    </location>
</feature>
<feature type="compositionally biased region" description="Basic and acidic residues" evidence="1">
    <location>
        <begin position="34"/>
        <end position="47"/>
    </location>
</feature>
<feature type="region of interest" description="Disordered" evidence="1">
    <location>
        <begin position="1"/>
        <end position="81"/>
    </location>
</feature>
<organism evidence="2 3">
    <name type="scientific">Parambassis ranga</name>
    <name type="common">Indian glassy fish</name>
    <dbReference type="NCBI Taxonomy" id="210632"/>
    <lineage>
        <taxon>Eukaryota</taxon>
        <taxon>Metazoa</taxon>
        <taxon>Chordata</taxon>
        <taxon>Craniata</taxon>
        <taxon>Vertebrata</taxon>
        <taxon>Euteleostomi</taxon>
        <taxon>Actinopterygii</taxon>
        <taxon>Neopterygii</taxon>
        <taxon>Teleostei</taxon>
        <taxon>Neoteleostei</taxon>
        <taxon>Acanthomorphata</taxon>
        <taxon>Ovalentaria</taxon>
        <taxon>Ambassidae</taxon>
        <taxon>Parambassis</taxon>
    </lineage>
</organism>
<name>A0A6P7HQ12_9TELE</name>
<feature type="compositionally biased region" description="Basic and acidic residues" evidence="1">
    <location>
        <begin position="160"/>
        <end position="171"/>
    </location>
</feature>
<dbReference type="AlphaFoldDB" id="A0A6P7HQ12"/>
<dbReference type="RefSeq" id="XP_028252687.1">
    <property type="nucleotide sequence ID" value="XM_028396886.1"/>
</dbReference>
<dbReference type="GeneID" id="114428456"/>
<keyword evidence="2" id="KW-1185">Reference proteome</keyword>
<evidence type="ECO:0000313" key="3">
    <source>
        <dbReference type="RefSeq" id="XP_028252687.1"/>
    </source>
</evidence>
<gene>
    <name evidence="3" type="primary">LOC114428456</name>
</gene>
<protein>
    <submittedName>
        <fullName evidence="3">Uncharacterized protein LOC114428456</fullName>
    </submittedName>
</protein>
<evidence type="ECO:0000256" key="1">
    <source>
        <dbReference type="SAM" id="MobiDB-lite"/>
    </source>
</evidence>
<dbReference type="OrthoDB" id="8943058at2759"/>
<feature type="compositionally biased region" description="Basic residues" evidence="1">
    <location>
        <begin position="174"/>
        <end position="187"/>
    </location>
</feature>
<dbReference type="Proteomes" id="UP000515145">
    <property type="component" value="Chromosome 24"/>
</dbReference>
<sequence length="380" mass="42181">MEDGGDVQQAERVGLKRKLTGPPRLLLGKTRTRSLGEDRAEKTDHSETSANDSTAAAESKAGPTAETESPPEVSCRGRCAGHDIRPRKRRRWWSRLSSAVICIRKKKKTDEESLGQKNRSVPPQGALQEAHAAPLNTTEEDSETVSDERKTWSRFVTASDTEKKPRRDEASKSFQRKLQKFFSRGRHTPPSVPPGDMGDTSTAGVLSRLSEVDEQSAMTDGRQRCADRSPAEVTAEDFKEEAATPADQEAAEVTMETKRVLVELAASEGDQVFPTDVTLDFHDQPSASTHQTSLHLVTNGPSIRIELIPPDDVPQQEDCWEGGSALENHLLLLFHFDHRERQLLQTARSLVRAALNAAVDELTREQQSVHRQPQGYRDHA</sequence>
<feature type="compositionally biased region" description="Basic and acidic residues" evidence="1">
    <location>
        <begin position="221"/>
        <end position="242"/>
    </location>
</feature>
<reference evidence="3" key="1">
    <citation type="submission" date="2025-08" db="UniProtKB">
        <authorList>
            <consortium name="RefSeq"/>
        </authorList>
    </citation>
    <scope>IDENTIFICATION</scope>
</reference>
<accession>A0A6P7HQ12</accession>